<evidence type="ECO:0000256" key="2">
    <source>
        <dbReference type="ARBA" id="ARBA00004496"/>
    </source>
</evidence>
<evidence type="ECO:0000256" key="9">
    <source>
        <dbReference type="HAMAP-Rule" id="MF_01853"/>
    </source>
</evidence>
<comment type="subunit">
    <text evidence="9">Monomer.</text>
</comment>
<organism evidence="11 12">
    <name type="scientific">Ignicoccus islandicus DSM 13165</name>
    <dbReference type="NCBI Taxonomy" id="940295"/>
    <lineage>
        <taxon>Archaea</taxon>
        <taxon>Thermoproteota</taxon>
        <taxon>Thermoprotei</taxon>
        <taxon>Desulfurococcales</taxon>
        <taxon>Desulfurococcaceae</taxon>
        <taxon>Ignicoccus</taxon>
    </lineage>
</organism>
<dbReference type="Proteomes" id="UP000060778">
    <property type="component" value="Chromosome"/>
</dbReference>
<feature type="domain" description="eRF1/Pelota-like N-terminal" evidence="10">
    <location>
        <begin position="1"/>
        <end position="123"/>
    </location>
</feature>
<evidence type="ECO:0000256" key="1">
    <source>
        <dbReference type="ARBA" id="ARBA00001968"/>
    </source>
</evidence>
<dbReference type="InterPro" id="IPR029064">
    <property type="entry name" value="Ribosomal_eL30-like_sf"/>
</dbReference>
<protein>
    <recommendedName>
        <fullName evidence="9">Protein pelota homolog</fullName>
        <ecNumber evidence="9">3.1.-.-</ecNumber>
    </recommendedName>
</protein>
<dbReference type="AlphaFoldDB" id="A0A0U3E1K8"/>
<dbReference type="InterPro" id="IPR004405">
    <property type="entry name" value="TF_pelota"/>
</dbReference>
<dbReference type="KEGG" id="iis:EYM_04845"/>
<dbReference type="GO" id="GO:0071025">
    <property type="term" value="P:RNA surveillance"/>
    <property type="evidence" value="ECO:0007669"/>
    <property type="project" value="InterPro"/>
</dbReference>
<dbReference type="Gene3D" id="3.30.420.60">
    <property type="entry name" value="eRF1 domain 2"/>
    <property type="match status" value="1"/>
</dbReference>
<comment type="domain">
    <text evidence="9">The N-terminal domain has the RNA-binding Sm fold. It harbors the endoribonuclease activity.</text>
</comment>
<evidence type="ECO:0000313" key="12">
    <source>
        <dbReference type="Proteomes" id="UP000060778"/>
    </source>
</evidence>
<keyword evidence="5 9" id="KW-0540">Nuclease</keyword>
<dbReference type="EC" id="3.1.-.-" evidence="9"/>
<comment type="cofactor">
    <cofactor evidence="1 9">
        <name>a divalent metal cation</name>
        <dbReference type="ChEBI" id="CHEBI:60240"/>
    </cofactor>
</comment>
<keyword evidence="8 9" id="KW-0378">Hydrolase</keyword>
<dbReference type="InterPro" id="IPR058547">
    <property type="entry name" value="Pelota_N"/>
</dbReference>
<dbReference type="InterPro" id="IPR005142">
    <property type="entry name" value="eRF1_3"/>
</dbReference>
<keyword evidence="7 9" id="KW-0255">Endonuclease</keyword>
<dbReference type="GO" id="GO:0016787">
    <property type="term" value="F:hydrolase activity"/>
    <property type="evidence" value="ECO:0007669"/>
    <property type="project" value="UniProtKB-KW"/>
</dbReference>
<evidence type="ECO:0000256" key="7">
    <source>
        <dbReference type="ARBA" id="ARBA00022759"/>
    </source>
</evidence>
<comment type="similarity">
    <text evidence="3 9">Belongs to the eukaryotic release factor 1 family. Pelota subfamily.</text>
</comment>
<dbReference type="OrthoDB" id="31300at2157"/>
<keyword evidence="6 9" id="KW-0479">Metal-binding</keyword>
<dbReference type="SUPFAM" id="SSF159065">
    <property type="entry name" value="Dom34/Pelota N-terminal domain-like"/>
    <property type="match status" value="1"/>
</dbReference>
<comment type="subcellular location">
    <subcellularLocation>
        <location evidence="2 9">Cytoplasm</location>
    </subcellularLocation>
</comment>
<dbReference type="InterPro" id="IPR038069">
    <property type="entry name" value="Pelota/DOM34_N"/>
</dbReference>
<dbReference type="Pfam" id="PF26356">
    <property type="entry name" value="Pelota_N"/>
    <property type="match status" value="1"/>
</dbReference>
<dbReference type="Gene3D" id="3.30.1330.30">
    <property type="match status" value="1"/>
</dbReference>
<reference evidence="11 12" key="1">
    <citation type="submission" date="2013-11" db="EMBL/GenBank/DDBJ databases">
        <title>Comparative genomics of Ignicoccus.</title>
        <authorList>
            <person name="Podar M."/>
        </authorList>
    </citation>
    <scope>NUCLEOTIDE SEQUENCE [LARGE SCALE GENOMIC DNA]</scope>
    <source>
        <strain evidence="11 12">DSM 13165</strain>
    </source>
</reference>
<comment type="function">
    <text evidence="9">May function in recognizing stalled ribosomes, interact with stem-loop structures in stalled mRNA molecules, and effect endonucleolytic cleavage of the mRNA. May play a role in the release non-functional ribosomes and degradation of damaged mRNAs. Has endoribonuclease activity.</text>
</comment>
<name>A0A0U3E1K8_9CREN</name>
<dbReference type="PANTHER" id="PTHR10853:SF0">
    <property type="entry name" value="PROTEIN PELOTA HOMOLOG"/>
    <property type="match status" value="1"/>
</dbReference>
<proteinExistence type="inferred from homology"/>
<evidence type="ECO:0000256" key="6">
    <source>
        <dbReference type="ARBA" id="ARBA00022723"/>
    </source>
</evidence>
<evidence type="ECO:0000256" key="5">
    <source>
        <dbReference type="ARBA" id="ARBA00022722"/>
    </source>
</evidence>
<keyword evidence="4 9" id="KW-0963">Cytoplasm</keyword>
<dbReference type="GO" id="GO:0070966">
    <property type="term" value="P:nuclear-transcribed mRNA catabolic process, no-go decay"/>
    <property type="evidence" value="ECO:0007669"/>
    <property type="project" value="InterPro"/>
</dbReference>
<evidence type="ECO:0000259" key="10">
    <source>
        <dbReference type="SMART" id="SM01194"/>
    </source>
</evidence>
<dbReference type="GO" id="GO:0032790">
    <property type="term" value="P:ribosome disassembly"/>
    <property type="evidence" value="ECO:0007669"/>
    <property type="project" value="TreeGrafter"/>
</dbReference>
<dbReference type="GO" id="GO:0004519">
    <property type="term" value="F:endonuclease activity"/>
    <property type="evidence" value="ECO:0007669"/>
    <property type="project" value="UniProtKB-UniRule"/>
</dbReference>
<dbReference type="GO" id="GO:0070481">
    <property type="term" value="P:nuclear-transcribed mRNA catabolic process, non-stop decay"/>
    <property type="evidence" value="ECO:0007669"/>
    <property type="project" value="InterPro"/>
</dbReference>
<dbReference type="GeneID" id="30680357"/>
<dbReference type="GO" id="GO:0046872">
    <property type="term" value="F:metal ion binding"/>
    <property type="evidence" value="ECO:0007669"/>
    <property type="project" value="UniProtKB-UniRule"/>
</dbReference>
<dbReference type="InterPro" id="IPR042226">
    <property type="entry name" value="eFR1_2_sf"/>
</dbReference>
<evidence type="ECO:0000256" key="3">
    <source>
        <dbReference type="ARBA" id="ARBA00009504"/>
    </source>
</evidence>
<evidence type="ECO:0000256" key="4">
    <source>
        <dbReference type="ARBA" id="ARBA00022490"/>
    </source>
</evidence>
<evidence type="ECO:0000313" key="11">
    <source>
        <dbReference type="EMBL" id="ALU11803.1"/>
    </source>
</evidence>
<dbReference type="PANTHER" id="PTHR10853">
    <property type="entry name" value="PELOTA"/>
    <property type="match status" value="1"/>
</dbReference>
<dbReference type="SUPFAM" id="SSF53137">
    <property type="entry name" value="Translational machinery components"/>
    <property type="match status" value="1"/>
</dbReference>
<dbReference type="GO" id="GO:0070651">
    <property type="term" value="P:nonfunctional rRNA decay"/>
    <property type="evidence" value="ECO:0007669"/>
    <property type="project" value="TreeGrafter"/>
</dbReference>
<dbReference type="SMART" id="SM01194">
    <property type="entry name" value="eRF1_1"/>
    <property type="match status" value="1"/>
</dbReference>
<dbReference type="GO" id="GO:0005737">
    <property type="term" value="C:cytoplasm"/>
    <property type="evidence" value="ECO:0007669"/>
    <property type="project" value="UniProtKB-SubCell"/>
</dbReference>
<keyword evidence="12" id="KW-1185">Reference proteome</keyword>
<accession>A0A0U3E1K8</accession>
<dbReference type="HAMAP" id="MF_01853">
    <property type="entry name" value="PelO"/>
    <property type="match status" value="1"/>
</dbReference>
<dbReference type="SUPFAM" id="SSF55315">
    <property type="entry name" value="L30e-like"/>
    <property type="match status" value="1"/>
</dbReference>
<gene>
    <name evidence="9" type="primary">pelA</name>
    <name evidence="11" type="ORF">EYM_04845</name>
</gene>
<sequence>MKLLEVNPSKGEVKLRVEDEEDLWTLYTILRKGDLVRAKTVRSIAKGGSKEKIPMTLTIKVSDIEFQPFAQVLRIRGTVVEGPDRFGLKGSSHAIRAYPGKELTIIRENGSEDIVRKVKAASMKKPKVAVLSVDTDDYALAIVRGQGIEWVLEGSMQIPGKLDENREAIVKANVKELAKKVLEELNKRGIQNVVVVGPGFFKERVADELRAMGLNVKVDTVSSGDRVGVLEAIKKGSLGDVIKDLESVKALEVIEEAIKRIAKDRRDVCYGLEDCLNASVMGAIEKLVISDRLLHHENDEIREKAIQTIENAEKTRAEVIIVPRDTEAGERLRAFGDVVGLLRFEAF</sequence>
<dbReference type="STRING" id="940295.EYM_04845"/>
<dbReference type="EMBL" id="CP006867">
    <property type="protein sequence ID" value="ALU11803.1"/>
    <property type="molecule type" value="Genomic_DNA"/>
</dbReference>
<dbReference type="InterPro" id="IPR005140">
    <property type="entry name" value="eRF1_Pelota-like_N"/>
</dbReference>
<dbReference type="InterPro" id="IPR023521">
    <property type="entry name" value="Pelota_arc"/>
</dbReference>
<dbReference type="RefSeq" id="WP_075049902.1">
    <property type="nucleotide sequence ID" value="NZ_CP006867.1"/>
</dbReference>
<evidence type="ECO:0000256" key="8">
    <source>
        <dbReference type="ARBA" id="ARBA00022801"/>
    </source>
</evidence>
<dbReference type="Gene3D" id="2.30.30.870">
    <property type="entry name" value="Pelota, domain A"/>
    <property type="match status" value="1"/>
</dbReference>
<dbReference type="Pfam" id="PF03465">
    <property type="entry name" value="eRF1_3"/>
    <property type="match status" value="1"/>
</dbReference>